<protein>
    <recommendedName>
        <fullName evidence="9">EIF-4F 25 kDa subunit</fullName>
    </recommendedName>
</protein>
<evidence type="ECO:0000256" key="1">
    <source>
        <dbReference type="ARBA" id="ARBA00009860"/>
    </source>
</evidence>
<keyword evidence="3" id="KW-0810">Translation regulation</keyword>
<evidence type="ECO:0000256" key="4">
    <source>
        <dbReference type="ARBA" id="ARBA00022884"/>
    </source>
</evidence>
<dbReference type="Proteomes" id="UP000030764">
    <property type="component" value="Unassembled WGS sequence"/>
</dbReference>
<keyword evidence="4 6" id="KW-0694">RNA-binding</keyword>
<dbReference type="AlphaFoldDB" id="A0A085M871"/>
<dbReference type="PANTHER" id="PTHR11960">
    <property type="entry name" value="EUKARYOTIC TRANSLATION INITIATION FACTOR 4E RELATED"/>
    <property type="match status" value="1"/>
</dbReference>
<name>A0A085M871_9BILA</name>
<dbReference type="InterPro" id="IPR001040">
    <property type="entry name" value="TIF_eIF_4E"/>
</dbReference>
<reference evidence="7 8" key="1">
    <citation type="journal article" date="2014" name="Nat. Genet.">
        <title>Genome and transcriptome of the porcine whipworm Trichuris suis.</title>
        <authorList>
            <person name="Jex A.R."/>
            <person name="Nejsum P."/>
            <person name="Schwarz E.M."/>
            <person name="Hu L."/>
            <person name="Young N.D."/>
            <person name="Hall R.S."/>
            <person name="Korhonen P.K."/>
            <person name="Liao S."/>
            <person name="Thamsborg S."/>
            <person name="Xia J."/>
            <person name="Xu P."/>
            <person name="Wang S."/>
            <person name="Scheerlinck J.P."/>
            <person name="Hofmann A."/>
            <person name="Sternberg P.W."/>
            <person name="Wang J."/>
            <person name="Gasser R.B."/>
        </authorList>
    </citation>
    <scope>NUCLEOTIDE SEQUENCE [LARGE SCALE GENOMIC DNA]</scope>
    <source>
        <strain evidence="7">DCEP-RM93M</strain>
    </source>
</reference>
<dbReference type="GO" id="GO:0003743">
    <property type="term" value="F:translation initiation factor activity"/>
    <property type="evidence" value="ECO:0007669"/>
    <property type="project" value="UniProtKB-KW"/>
</dbReference>
<gene>
    <name evidence="7" type="ORF">M513_05681</name>
</gene>
<accession>A0A085M871</accession>
<comment type="similarity">
    <text evidence="1 6">Belongs to the eukaryotic initiation factor 4E family.</text>
</comment>
<dbReference type="PANTHER" id="PTHR11960:SF8">
    <property type="entry name" value="EUKARYOTIC TRANSLATION INITIATION FACTOR 4E1-RELATED"/>
    <property type="match status" value="1"/>
</dbReference>
<evidence type="ECO:0000256" key="5">
    <source>
        <dbReference type="ARBA" id="ARBA00022917"/>
    </source>
</evidence>
<evidence type="ECO:0000256" key="2">
    <source>
        <dbReference type="ARBA" id="ARBA00022540"/>
    </source>
</evidence>
<keyword evidence="8" id="KW-1185">Reference proteome</keyword>
<dbReference type="SUPFAM" id="SSF55418">
    <property type="entry name" value="eIF4e-like"/>
    <property type="match status" value="1"/>
</dbReference>
<dbReference type="GO" id="GO:0006417">
    <property type="term" value="P:regulation of translation"/>
    <property type="evidence" value="ECO:0007669"/>
    <property type="project" value="UniProtKB-KW"/>
</dbReference>
<evidence type="ECO:0000256" key="6">
    <source>
        <dbReference type="RuleBase" id="RU004374"/>
    </source>
</evidence>
<evidence type="ECO:0008006" key="9">
    <source>
        <dbReference type="Google" id="ProtNLM"/>
    </source>
</evidence>
<dbReference type="GO" id="GO:0000340">
    <property type="term" value="F:RNA 7-methylguanosine cap binding"/>
    <property type="evidence" value="ECO:0007669"/>
    <property type="project" value="TreeGrafter"/>
</dbReference>
<keyword evidence="2 6" id="KW-0396">Initiation factor</keyword>
<dbReference type="Pfam" id="PF01652">
    <property type="entry name" value="IF4E"/>
    <property type="match status" value="1"/>
</dbReference>
<evidence type="ECO:0000313" key="8">
    <source>
        <dbReference type="Proteomes" id="UP000030764"/>
    </source>
</evidence>
<dbReference type="Gene3D" id="3.30.760.10">
    <property type="entry name" value="RNA Cap, Translation Initiation Factor Eif4e"/>
    <property type="match status" value="1"/>
</dbReference>
<dbReference type="EMBL" id="KL363217">
    <property type="protein sequence ID" value="KFD53417.1"/>
    <property type="molecule type" value="Genomic_DNA"/>
</dbReference>
<proteinExistence type="inferred from homology"/>
<organism evidence="7 8">
    <name type="scientific">Trichuris suis</name>
    <name type="common">pig whipworm</name>
    <dbReference type="NCBI Taxonomy" id="68888"/>
    <lineage>
        <taxon>Eukaryota</taxon>
        <taxon>Metazoa</taxon>
        <taxon>Ecdysozoa</taxon>
        <taxon>Nematoda</taxon>
        <taxon>Enoplea</taxon>
        <taxon>Dorylaimia</taxon>
        <taxon>Trichinellida</taxon>
        <taxon>Trichuridae</taxon>
        <taxon>Trichuris</taxon>
    </lineage>
</organism>
<evidence type="ECO:0000256" key="3">
    <source>
        <dbReference type="ARBA" id="ARBA00022845"/>
    </source>
</evidence>
<keyword evidence="5 6" id="KW-0648">Protein biosynthesis</keyword>
<dbReference type="GO" id="GO:0016281">
    <property type="term" value="C:eukaryotic translation initiation factor 4F complex"/>
    <property type="evidence" value="ECO:0007669"/>
    <property type="project" value="TreeGrafter"/>
</dbReference>
<feature type="non-terminal residue" evidence="7">
    <location>
        <position position="1"/>
    </location>
</feature>
<dbReference type="InterPro" id="IPR023398">
    <property type="entry name" value="TIF_eIF4e-like"/>
</dbReference>
<sequence length="265" mass="30954">NIVTAILCAWNTKACIKRGQKIKEQANHRNVTHLKVSVVVERLLRQETVSKFNEIASDDLTIMDNFKETTSATPSPKEKVPRQCLGRYPLQYTWCLYFLDGTCQSLAWEERLDKVAAVNSLEQFGVLYQSMKEPSSLKIGTDFYFFKQGILPRWDHEQNRNGGRWIIPMENRQRLMDSLWMRLLMSAVGNWYGDLSKDICGFVVNIRRRRSKLCVWTRNGSDEEKTVQIGHAIKRNLEVDLSFTYEMHEDCEMNKPMDQKVKYTV</sequence>
<evidence type="ECO:0000313" key="7">
    <source>
        <dbReference type="EMBL" id="KFD53417.1"/>
    </source>
</evidence>